<dbReference type="PROSITE" id="PS51257">
    <property type="entry name" value="PROKAR_LIPOPROTEIN"/>
    <property type="match status" value="1"/>
</dbReference>
<dbReference type="InterPro" id="IPR013766">
    <property type="entry name" value="Thioredoxin_domain"/>
</dbReference>
<dbReference type="PANTHER" id="PTHR12151">
    <property type="entry name" value="ELECTRON TRANSPORT PROTIN SCO1/SENC FAMILY MEMBER"/>
    <property type="match status" value="1"/>
</dbReference>
<dbReference type="InterPro" id="IPR036249">
    <property type="entry name" value="Thioredoxin-like_sf"/>
</dbReference>
<accession>A0A125QSP7</accession>
<dbReference type="CDD" id="cd02968">
    <property type="entry name" value="SCO"/>
    <property type="match status" value="1"/>
</dbReference>
<evidence type="ECO:0000256" key="5">
    <source>
        <dbReference type="SAM" id="SignalP"/>
    </source>
</evidence>
<comment type="similarity">
    <text evidence="1">Belongs to the SCO1/2 family.</text>
</comment>
<evidence type="ECO:0000256" key="2">
    <source>
        <dbReference type="ARBA" id="ARBA00023008"/>
    </source>
</evidence>
<evidence type="ECO:0000259" key="6">
    <source>
        <dbReference type="PROSITE" id="PS51352"/>
    </source>
</evidence>
<proteinExistence type="inferred from homology"/>
<keyword evidence="8" id="KW-1185">Reference proteome</keyword>
<dbReference type="GO" id="GO:0046872">
    <property type="term" value="F:metal ion binding"/>
    <property type="evidence" value="ECO:0007669"/>
    <property type="project" value="UniProtKB-KW"/>
</dbReference>
<reference evidence="7 8" key="1">
    <citation type="submission" date="2015-11" db="EMBL/GenBank/DDBJ databases">
        <title>Genome Sequence of Bacillus simplex strain VanAntwerpen2.</title>
        <authorList>
            <person name="Couger M.B."/>
        </authorList>
    </citation>
    <scope>NUCLEOTIDE SEQUENCE [LARGE SCALE GENOMIC DNA]</scope>
    <source>
        <strain evidence="7 8">VanAntwerpen02</strain>
    </source>
</reference>
<keyword evidence="5" id="KW-0732">Signal</keyword>
<keyword evidence="3" id="KW-0479">Metal-binding</keyword>
<evidence type="ECO:0000313" key="8">
    <source>
        <dbReference type="Proteomes" id="UP000064189"/>
    </source>
</evidence>
<evidence type="ECO:0000313" key="7">
    <source>
        <dbReference type="EMBL" id="KWW22380.1"/>
    </source>
</evidence>
<feature type="signal peptide" evidence="5">
    <location>
        <begin position="1"/>
        <end position="30"/>
    </location>
</feature>
<gene>
    <name evidence="7" type="ORF">AS888_12645</name>
</gene>
<evidence type="ECO:0000256" key="4">
    <source>
        <dbReference type="PIRSR" id="PIRSR603782-2"/>
    </source>
</evidence>
<dbReference type="AlphaFoldDB" id="A0A125QSP7"/>
<sequence>MRKLHVLMAAMGASILLLLTACGSSGVPEAKNWDLEDFSYIDQDGKPFSKSDLKGKVWVADFIFTSCETVCLPMTSNMSKLQQQLKDEGIEDVEFVSFSVDPEIDKPDVLKKFGDQFNVDYKNWHFLTGYGQGEIEQFALDNFKTIVKKPEKEDQVIHGTSFFLMDQDGKIIRDYTGLQDIPFEDMIKHIKILQNY</sequence>
<keyword evidence="2 3" id="KW-0186">Copper</keyword>
<dbReference type="RefSeq" id="WP_061140425.1">
    <property type="nucleotide sequence ID" value="NZ_LNNH01000004.1"/>
</dbReference>
<organism evidence="7 8">
    <name type="scientific">Peribacillus simplex</name>
    <dbReference type="NCBI Taxonomy" id="1478"/>
    <lineage>
        <taxon>Bacteria</taxon>
        <taxon>Bacillati</taxon>
        <taxon>Bacillota</taxon>
        <taxon>Bacilli</taxon>
        <taxon>Bacillales</taxon>
        <taxon>Bacillaceae</taxon>
        <taxon>Peribacillus</taxon>
    </lineage>
</organism>
<comment type="caution">
    <text evidence="7">The sequence shown here is derived from an EMBL/GenBank/DDBJ whole genome shotgun (WGS) entry which is preliminary data.</text>
</comment>
<dbReference type="PROSITE" id="PS51352">
    <property type="entry name" value="THIOREDOXIN_2"/>
    <property type="match status" value="1"/>
</dbReference>
<feature type="binding site" evidence="3">
    <location>
        <position position="67"/>
    </location>
    <ligand>
        <name>Cu cation</name>
        <dbReference type="ChEBI" id="CHEBI:23378"/>
    </ligand>
</feature>
<feature type="binding site" evidence="3">
    <location>
        <position position="158"/>
    </location>
    <ligand>
        <name>Cu cation</name>
        <dbReference type="ChEBI" id="CHEBI:23378"/>
    </ligand>
</feature>
<dbReference type="Proteomes" id="UP000064189">
    <property type="component" value="Unassembled WGS sequence"/>
</dbReference>
<dbReference type="PANTHER" id="PTHR12151:SF25">
    <property type="entry name" value="LINALOOL DEHYDRATASE_ISOMERASE DOMAIN-CONTAINING PROTEIN"/>
    <property type="match status" value="1"/>
</dbReference>
<dbReference type="Gene3D" id="3.40.30.10">
    <property type="entry name" value="Glutaredoxin"/>
    <property type="match status" value="1"/>
</dbReference>
<evidence type="ECO:0000256" key="3">
    <source>
        <dbReference type="PIRSR" id="PIRSR603782-1"/>
    </source>
</evidence>
<feature type="binding site" evidence="3">
    <location>
        <position position="71"/>
    </location>
    <ligand>
        <name>Cu cation</name>
        <dbReference type="ChEBI" id="CHEBI:23378"/>
    </ligand>
</feature>
<feature type="chain" id="PRO_5038706430" evidence="5">
    <location>
        <begin position="31"/>
        <end position="196"/>
    </location>
</feature>
<dbReference type="InterPro" id="IPR003782">
    <property type="entry name" value="SCO1/SenC"/>
</dbReference>
<name>A0A125QSP7_9BACI</name>
<evidence type="ECO:0000256" key="1">
    <source>
        <dbReference type="ARBA" id="ARBA00010996"/>
    </source>
</evidence>
<feature type="disulfide bond" description="Redox-active" evidence="4">
    <location>
        <begin position="67"/>
        <end position="71"/>
    </location>
</feature>
<keyword evidence="4" id="KW-1015">Disulfide bond</keyword>
<dbReference type="EMBL" id="LNNH01000004">
    <property type="protein sequence ID" value="KWW22380.1"/>
    <property type="molecule type" value="Genomic_DNA"/>
</dbReference>
<dbReference type="Pfam" id="PF02630">
    <property type="entry name" value="SCO1-SenC"/>
    <property type="match status" value="1"/>
</dbReference>
<feature type="domain" description="Thioredoxin" evidence="6">
    <location>
        <begin position="29"/>
        <end position="195"/>
    </location>
</feature>
<dbReference type="SUPFAM" id="SSF52833">
    <property type="entry name" value="Thioredoxin-like"/>
    <property type="match status" value="1"/>
</dbReference>
<protein>
    <submittedName>
        <fullName evidence="7">Photosynthetic protein synthase I</fullName>
    </submittedName>
</protein>